<dbReference type="SMART" id="SM00822">
    <property type="entry name" value="PKS_KR"/>
    <property type="match status" value="1"/>
</dbReference>
<dbReference type="PRINTS" id="PR00081">
    <property type="entry name" value="GDHRDH"/>
</dbReference>
<accession>A0A6A6QVW8</accession>
<comment type="catalytic activity">
    <reaction evidence="4">
        <text>a (3R)-hydroxyacyl-[ACP] + NADP(+) = a 3-oxoacyl-[ACP] + NADPH + H(+)</text>
        <dbReference type="Rhea" id="RHEA:17397"/>
        <dbReference type="Rhea" id="RHEA-COMP:9916"/>
        <dbReference type="Rhea" id="RHEA-COMP:9945"/>
        <dbReference type="ChEBI" id="CHEBI:15378"/>
        <dbReference type="ChEBI" id="CHEBI:57783"/>
        <dbReference type="ChEBI" id="CHEBI:58349"/>
        <dbReference type="ChEBI" id="CHEBI:78776"/>
        <dbReference type="ChEBI" id="CHEBI:78827"/>
        <dbReference type="EC" id="1.1.1.100"/>
    </reaction>
</comment>
<dbReference type="PANTHER" id="PTHR42879">
    <property type="entry name" value="3-OXOACYL-(ACYL-CARRIER-PROTEIN) REDUCTASE"/>
    <property type="match status" value="1"/>
</dbReference>
<protein>
    <recommendedName>
        <fullName evidence="2">3-oxoacyl-[acyl-carrier-protein] reductase</fullName>
        <ecNumber evidence="2">1.1.1.100</ecNumber>
    </recommendedName>
</protein>
<keyword evidence="3" id="KW-0521">NADP</keyword>
<evidence type="ECO:0000259" key="5">
    <source>
        <dbReference type="SMART" id="SM00822"/>
    </source>
</evidence>
<dbReference type="Pfam" id="PF13561">
    <property type="entry name" value="adh_short_C2"/>
    <property type="match status" value="1"/>
</dbReference>
<dbReference type="PRINTS" id="PR00080">
    <property type="entry name" value="SDRFAMILY"/>
</dbReference>
<reference evidence="6" key="1">
    <citation type="journal article" date="2020" name="Stud. Mycol.">
        <title>101 Dothideomycetes genomes: a test case for predicting lifestyles and emergence of pathogens.</title>
        <authorList>
            <person name="Haridas S."/>
            <person name="Albert R."/>
            <person name="Binder M."/>
            <person name="Bloem J."/>
            <person name="Labutti K."/>
            <person name="Salamov A."/>
            <person name="Andreopoulos B."/>
            <person name="Baker S."/>
            <person name="Barry K."/>
            <person name="Bills G."/>
            <person name="Bluhm B."/>
            <person name="Cannon C."/>
            <person name="Castanera R."/>
            <person name="Culley D."/>
            <person name="Daum C."/>
            <person name="Ezra D."/>
            <person name="Gonzalez J."/>
            <person name="Henrissat B."/>
            <person name="Kuo A."/>
            <person name="Liang C."/>
            <person name="Lipzen A."/>
            <person name="Lutzoni F."/>
            <person name="Magnuson J."/>
            <person name="Mondo S."/>
            <person name="Nolan M."/>
            <person name="Ohm R."/>
            <person name="Pangilinan J."/>
            <person name="Park H.-J."/>
            <person name="Ramirez L."/>
            <person name="Alfaro M."/>
            <person name="Sun H."/>
            <person name="Tritt A."/>
            <person name="Yoshinaga Y."/>
            <person name="Zwiers L.-H."/>
            <person name="Turgeon B."/>
            <person name="Goodwin S."/>
            <person name="Spatafora J."/>
            <person name="Crous P."/>
            <person name="Grigoriev I."/>
        </authorList>
    </citation>
    <scope>NUCLEOTIDE SEQUENCE</scope>
    <source>
        <strain evidence="6">CBS 269.34</strain>
    </source>
</reference>
<dbReference type="OrthoDB" id="47007at2759"/>
<dbReference type="GO" id="GO:0004316">
    <property type="term" value="F:3-oxoacyl-[acyl-carrier-protein] reductase (NADPH) activity"/>
    <property type="evidence" value="ECO:0007669"/>
    <property type="project" value="UniProtKB-EC"/>
</dbReference>
<dbReference type="Gene3D" id="3.40.50.720">
    <property type="entry name" value="NAD(P)-binding Rossmann-like Domain"/>
    <property type="match status" value="1"/>
</dbReference>
<gene>
    <name evidence="6" type="ORF">BU16DRAFT_458541</name>
</gene>
<dbReference type="InterPro" id="IPR050259">
    <property type="entry name" value="SDR"/>
</dbReference>
<evidence type="ECO:0000256" key="3">
    <source>
        <dbReference type="ARBA" id="ARBA00022857"/>
    </source>
</evidence>
<dbReference type="FunFam" id="3.40.50.720:FF:000084">
    <property type="entry name" value="Short-chain dehydrogenase reductase"/>
    <property type="match status" value="1"/>
</dbReference>
<dbReference type="Proteomes" id="UP000799750">
    <property type="component" value="Unassembled WGS sequence"/>
</dbReference>
<dbReference type="SUPFAM" id="SSF51735">
    <property type="entry name" value="NAD(P)-binding Rossmann-fold domains"/>
    <property type="match status" value="1"/>
</dbReference>
<dbReference type="AlphaFoldDB" id="A0A6A6QVW8"/>
<keyword evidence="7" id="KW-1185">Reference proteome</keyword>
<dbReference type="EMBL" id="MU004187">
    <property type="protein sequence ID" value="KAF2496555.1"/>
    <property type="molecule type" value="Genomic_DNA"/>
</dbReference>
<comment type="similarity">
    <text evidence="1">Belongs to the short-chain dehydrogenases/reductases (SDR) family.</text>
</comment>
<proteinExistence type="inferred from homology"/>
<dbReference type="PANTHER" id="PTHR42879:SF2">
    <property type="entry name" value="3-OXOACYL-[ACYL-CARRIER-PROTEIN] REDUCTASE FABG"/>
    <property type="match status" value="1"/>
</dbReference>
<dbReference type="InterPro" id="IPR057326">
    <property type="entry name" value="KR_dom"/>
</dbReference>
<dbReference type="EC" id="1.1.1.100" evidence="2"/>
<evidence type="ECO:0000313" key="7">
    <source>
        <dbReference type="Proteomes" id="UP000799750"/>
    </source>
</evidence>
<evidence type="ECO:0000256" key="1">
    <source>
        <dbReference type="ARBA" id="ARBA00006484"/>
    </source>
</evidence>
<evidence type="ECO:0000313" key="6">
    <source>
        <dbReference type="EMBL" id="KAF2496555.1"/>
    </source>
</evidence>
<dbReference type="InterPro" id="IPR002347">
    <property type="entry name" value="SDR_fam"/>
</dbReference>
<sequence length="254" mass="26874">MSQTLAGKIAVVTGASRGIGAAIALEFAERGAKGIAITYNSDNTAAEAIVQKIKSSGSEAFALKVDLLDPEAGEKIVKAALDGFKTDGIDILVNNAVLIHQRPFTSTTLSDFHIMFDANLAGPIFITQAVLKVIKPQGRIIMISSQAAIVPSPSPFTLYAAAKAALDHFTRSIALEFADAKRITINSVMPGPTATDAVKQLDPAVLKQFTSRPTAEKRLGTPEEIAHVVAFLAEDKARWINGQSIDVTGGCMAW</sequence>
<dbReference type="InterPro" id="IPR036291">
    <property type="entry name" value="NAD(P)-bd_dom_sf"/>
</dbReference>
<evidence type="ECO:0000256" key="2">
    <source>
        <dbReference type="ARBA" id="ARBA00012948"/>
    </source>
</evidence>
<feature type="domain" description="Ketoreductase" evidence="5">
    <location>
        <begin position="8"/>
        <end position="192"/>
    </location>
</feature>
<evidence type="ECO:0000256" key="4">
    <source>
        <dbReference type="ARBA" id="ARBA00048508"/>
    </source>
</evidence>
<organism evidence="6 7">
    <name type="scientific">Lophium mytilinum</name>
    <dbReference type="NCBI Taxonomy" id="390894"/>
    <lineage>
        <taxon>Eukaryota</taxon>
        <taxon>Fungi</taxon>
        <taxon>Dikarya</taxon>
        <taxon>Ascomycota</taxon>
        <taxon>Pezizomycotina</taxon>
        <taxon>Dothideomycetes</taxon>
        <taxon>Pleosporomycetidae</taxon>
        <taxon>Mytilinidiales</taxon>
        <taxon>Mytilinidiaceae</taxon>
        <taxon>Lophium</taxon>
    </lineage>
</organism>
<name>A0A6A6QVW8_9PEZI</name>
<dbReference type="CDD" id="cd05233">
    <property type="entry name" value="SDR_c"/>
    <property type="match status" value="1"/>
</dbReference>